<comment type="similarity">
    <text evidence="1">Belongs to the DnaB/DnaD family.</text>
</comment>
<evidence type="ECO:0000256" key="1">
    <source>
        <dbReference type="ARBA" id="ARBA00093462"/>
    </source>
</evidence>
<organism evidence="4 5">
    <name type="scientific">Butyricicoccus intestinisimiae</name>
    <dbReference type="NCBI Taxonomy" id="2841509"/>
    <lineage>
        <taxon>Bacteria</taxon>
        <taxon>Bacillati</taxon>
        <taxon>Bacillota</taxon>
        <taxon>Clostridia</taxon>
        <taxon>Eubacteriales</taxon>
        <taxon>Butyricicoccaceae</taxon>
        <taxon>Butyricicoccus</taxon>
    </lineage>
</organism>
<dbReference type="EMBL" id="JAHLQI010000002">
    <property type="protein sequence ID" value="MBU5490011.1"/>
    <property type="molecule type" value="Genomic_DNA"/>
</dbReference>
<dbReference type="Proteomes" id="UP000783588">
    <property type="component" value="Unassembled WGS sequence"/>
</dbReference>
<dbReference type="InterPro" id="IPR006343">
    <property type="entry name" value="DnaB/C_C"/>
</dbReference>
<dbReference type="Pfam" id="PF07261">
    <property type="entry name" value="DnaB_2"/>
    <property type="match status" value="2"/>
</dbReference>
<comment type="caution">
    <text evidence="4">The sequence shown here is derived from an EMBL/GenBank/DDBJ whole genome shotgun (WGS) entry which is preliminary data.</text>
</comment>
<feature type="region of interest" description="Disordered" evidence="2">
    <location>
        <begin position="279"/>
        <end position="298"/>
    </location>
</feature>
<sequence>MSLSSLIPAGGDFCVLRADVVDTLLTCRDGDSALVYLYLVRKGQAFDEREALRDLHLTRDRYDRAVHTLTNLRLVHTPNEQPVQERSAVPPRYSVSEMRAQREDDHRFASVCQTAEIVLGRPLTDSQTRTLMNAYEYLGLPADVLIDLLTYLHRSKGTVSRRDIDEQAHLWADMGIFSADAAAAFLAQREREKPLMDEMLRVLDMAGRDPAPDEYRYLSQFIRQGFDAEAVRIAKTRMYDRLGKFSWKYLNGILESWHKKGLHTAAEITAVEPDLRQPVSAKQVQNPSAPPQAAENGGLADWEREWLAEFHAMTKEDDPHGV</sequence>
<evidence type="ECO:0000259" key="3">
    <source>
        <dbReference type="Pfam" id="PF07261"/>
    </source>
</evidence>
<feature type="domain" description="DnaB/C C-terminal" evidence="3">
    <location>
        <begin position="206"/>
        <end position="269"/>
    </location>
</feature>
<gene>
    <name evidence="4" type="ORF">KQI75_05150</name>
</gene>
<name>A0ABS6EQP8_9FIRM</name>
<keyword evidence="5" id="KW-1185">Reference proteome</keyword>
<protein>
    <submittedName>
        <fullName evidence="4">DnaD domain protein</fullName>
    </submittedName>
</protein>
<evidence type="ECO:0000256" key="2">
    <source>
        <dbReference type="SAM" id="MobiDB-lite"/>
    </source>
</evidence>
<proteinExistence type="inferred from homology"/>
<evidence type="ECO:0000313" key="4">
    <source>
        <dbReference type="EMBL" id="MBU5490011.1"/>
    </source>
</evidence>
<accession>A0ABS6EQP8</accession>
<evidence type="ECO:0000313" key="5">
    <source>
        <dbReference type="Proteomes" id="UP000783588"/>
    </source>
</evidence>
<dbReference type="RefSeq" id="WP_216469659.1">
    <property type="nucleotide sequence ID" value="NZ_JAHLQI010000002.1"/>
</dbReference>
<reference evidence="4 5" key="1">
    <citation type="submission" date="2021-06" db="EMBL/GenBank/DDBJ databases">
        <authorList>
            <person name="Sun Q."/>
            <person name="Li D."/>
        </authorList>
    </citation>
    <scope>NUCLEOTIDE SEQUENCE [LARGE SCALE GENOMIC DNA]</scope>
    <source>
        <strain evidence="4 5">MSJd-7</strain>
    </source>
</reference>
<feature type="domain" description="DnaB/C C-terminal" evidence="3">
    <location>
        <begin position="113"/>
        <end position="184"/>
    </location>
</feature>